<dbReference type="AlphaFoldDB" id="A0A9D1ACB7"/>
<evidence type="ECO:0000313" key="6">
    <source>
        <dbReference type="Proteomes" id="UP000886757"/>
    </source>
</evidence>
<dbReference type="InterPro" id="IPR027417">
    <property type="entry name" value="P-loop_NTPase"/>
</dbReference>
<dbReference type="PROSITE" id="PS50893">
    <property type="entry name" value="ABC_TRANSPORTER_2"/>
    <property type="match status" value="1"/>
</dbReference>
<dbReference type="PANTHER" id="PTHR42939:SF1">
    <property type="entry name" value="ABC TRANSPORTER ATP-BINDING PROTEIN ALBC-RELATED"/>
    <property type="match status" value="1"/>
</dbReference>
<dbReference type="InterPro" id="IPR003439">
    <property type="entry name" value="ABC_transporter-like_ATP-bd"/>
</dbReference>
<reference evidence="5" key="1">
    <citation type="submission" date="2020-10" db="EMBL/GenBank/DDBJ databases">
        <authorList>
            <person name="Gilroy R."/>
        </authorList>
    </citation>
    <scope>NUCLEOTIDE SEQUENCE</scope>
    <source>
        <strain evidence="5">ChiSjej4B22-8148</strain>
    </source>
</reference>
<keyword evidence="3 5" id="KW-0067">ATP-binding</keyword>
<dbReference type="Pfam" id="PF00005">
    <property type="entry name" value="ABC_tran"/>
    <property type="match status" value="1"/>
</dbReference>
<dbReference type="Proteomes" id="UP000886757">
    <property type="component" value="Unassembled WGS sequence"/>
</dbReference>
<evidence type="ECO:0000313" key="5">
    <source>
        <dbReference type="EMBL" id="HIR13643.1"/>
    </source>
</evidence>
<dbReference type="CDD" id="cd03230">
    <property type="entry name" value="ABC_DR_subfamily_A"/>
    <property type="match status" value="1"/>
</dbReference>
<evidence type="ECO:0000256" key="1">
    <source>
        <dbReference type="ARBA" id="ARBA00022448"/>
    </source>
</evidence>
<dbReference type="SUPFAM" id="SSF52540">
    <property type="entry name" value="P-loop containing nucleoside triphosphate hydrolases"/>
    <property type="match status" value="1"/>
</dbReference>
<evidence type="ECO:0000256" key="2">
    <source>
        <dbReference type="ARBA" id="ARBA00022741"/>
    </source>
</evidence>
<reference evidence="5" key="2">
    <citation type="journal article" date="2021" name="PeerJ">
        <title>Extensive microbial diversity within the chicken gut microbiome revealed by metagenomics and culture.</title>
        <authorList>
            <person name="Gilroy R."/>
            <person name="Ravi A."/>
            <person name="Getino M."/>
            <person name="Pursley I."/>
            <person name="Horton D.L."/>
            <person name="Alikhan N.F."/>
            <person name="Baker D."/>
            <person name="Gharbi K."/>
            <person name="Hall N."/>
            <person name="Watson M."/>
            <person name="Adriaenssens E.M."/>
            <person name="Foster-Nyarko E."/>
            <person name="Jarju S."/>
            <person name="Secka A."/>
            <person name="Antonio M."/>
            <person name="Oren A."/>
            <person name="Chaudhuri R.R."/>
            <person name="La Ragione R."/>
            <person name="Hildebrand F."/>
            <person name="Pallen M.J."/>
        </authorList>
    </citation>
    <scope>NUCLEOTIDE SEQUENCE</scope>
    <source>
        <strain evidence="5">ChiSjej4B22-8148</strain>
    </source>
</reference>
<dbReference type="InterPro" id="IPR051782">
    <property type="entry name" value="ABC_Transporter_VariousFunc"/>
</dbReference>
<organism evidence="5 6">
    <name type="scientific">Candidatus Choladousia intestinavium</name>
    <dbReference type="NCBI Taxonomy" id="2840727"/>
    <lineage>
        <taxon>Bacteria</taxon>
        <taxon>Bacillati</taxon>
        <taxon>Bacillota</taxon>
        <taxon>Clostridia</taxon>
        <taxon>Lachnospirales</taxon>
        <taxon>Lachnospiraceae</taxon>
        <taxon>Lachnospiraceae incertae sedis</taxon>
        <taxon>Candidatus Choladousia</taxon>
    </lineage>
</organism>
<dbReference type="EMBL" id="DVGK01000078">
    <property type="protein sequence ID" value="HIR13643.1"/>
    <property type="molecule type" value="Genomic_DNA"/>
</dbReference>
<keyword evidence="1" id="KW-0813">Transport</keyword>
<evidence type="ECO:0000256" key="3">
    <source>
        <dbReference type="ARBA" id="ARBA00022840"/>
    </source>
</evidence>
<accession>A0A9D1ACB7</accession>
<sequence>MIRIENVVKRFDTILALDHVTARISEGSIFGLVGTNGAGKSTLLRVVSGVLRPEEGSVMIDEQPVWENPQAKGRICFLPDTAWFFPNATPAAMKEYYKILYPGFDENRFNEMIKKFDLDPKRKLSTFSKGMKKQVSVLLGLCANTEYLLCDETFDGLDPVMRQAVKSLFAAEIISRKFTPIIASHSLREIEDICDHVGLLHKGGILFAKDLDEMKLRIHKIQCVITDAESEAELLKELEVLQYEKRGSLLTIVARGGKEAILQKVQEKQPLFCEILPLTLEEIFISETEVAGYDIKNLVF</sequence>
<protein>
    <submittedName>
        <fullName evidence="5">ABC transporter ATP-binding protein</fullName>
    </submittedName>
</protein>
<name>A0A9D1ACB7_9FIRM</name>
<dbReference type="GO" id="GO:0016887">
    <property type="term" value="F:ATP hydrolysis activity"/>
    <property type="evidence" value="ECO:0007669"/>
    <property type="project" value="InterPro"/>
</dbReference>
<proteinExistence type="predicted"/>
<gene>
    <name evidence="5" type="ORF">IAB31_06945</name>
</gene>
<dbReference type="Gene3D" id="3.40.50.300">
    <property type="entry name" value="P-loop containing nucleotide triphosphate hydrolases"/>
    <property type="match status" value="1"/>
</dbReference>
<evidence type="ECO:0000259" key="4">
    <source>
        <dbReference type="PROSITE" id="PS50893"/>
    </source>
</evidence>
<keyword evidence="2" id="KW-0547">Nucleotide-binding</keyword>
<comment type="caution">
    <text evidence="5">The sequence shown here is derived from an EMBL/GenBank/DDBJ whole genome shotgun (WGS) entry which is preliminary data.</text>
</comment>
<feature type="domain" description="ABC transporter" evidence="4">
    <location>
        <begin position="2"/>
        <end position="227"/>
    </location>
</feature>
<dbReference type="PANTHER" id="PTHR42939">
    <property type="entry name" value="ABC TRANSPORTER ATP-BINDING PROTEIN ALBC-RELATED"/>
    <property type="match status" value="1"/>
</dbReference>
<dbReference type="GO" id="GO:0005524">
    <property type="term" value="F:ATP binding"/>
    <property type="evidence" value="ECO:0007669"/>
    <property type="project" value="UniProtKB-KW"/>
</dbReference>